<reference evidence="10" key="1">
    <citation type="submission" date="2017-02" db="EMBL/GenBank/DDBJ databases">
        <authorList>
            <person name="Varghese N."/>
            <person name="Submissions S."/>
        </authorList>
    </citation>
    <scope>NUCLEOTIDE SEQUENCE [LARGE SCALE GENOMIC DNA]</scope>
    <source>
        <strain evidence="10">DSM 16521</strain>
    </source>
</reference>
<dbReference type="SUPFAM" id="SSF46548">
    <property type="entry name" value="alpha-helical ferredoxin"/>
    <property type="match status" value="1"/>
</dbReference>
<evidence type="ECO:0000256" key="1">
    <source>
        <dbReference type="ARBA" id="ARBA00022485"/>
    </source>
</evidence>
<dbReference type="GO" id="GO:0046872">
    <property type="term" value="F:metal ion binding"/>
    <property type="evidence" value="ECO:0007669"/>
    <property type="project" value="UniProtKB-KW"/>
</dbReference>
<dbReference type="Pfam" id="PF13534">
    <property type="entry name" value="Fer4_17"/>
    <property type="match status" value="1"/>
</dbReference>
<evidence type="ECO:0000256" key="5">
    <source>
        <dbReference type="ARBA" id="ARBA00023002"/>
    </source>
</evidence>
<protein>
    <submittedName>
        <fullName evidence="9">Fe-S oxidoreductase</fullName>
    </submittedName>
</protein>
<dbReference type="Gene3D" id="1.10.1060.10">
    <property type="entry name" value="Alpha-helical ferredoxin"/>
    <property type="match status" value="1"/>
</dbReference>
<dbReference type="GO" id="GO:0005886">
    <property type="term" value="C:plasma membrane"/>
    <property type="evidence" value="ECO:0007669"/>
    <property type="project" value="TreeGrafter"/>
</dbReference>
<name>A0A1T4NF98_9FIRM</name>
<dbReference type="GO" id="GO:0071949">
    <property type="term" value="F:FAD binding"/>
    <property type="evidence" value="ECO:0007669"/>
    <property type="project" value="InterPro"/>
</dbReference>
<sequence>MQTLKDLFGNRFRDNQLERLLYSHDVGVLPAAVKKTFNSMPSAVVQPENKQELIDLMKWANETRTPLIPRGAATSGFGGAIPTKGGVIVDLIRMKNIIAFDPEQQTITVEPGIVWEELDSFLASRGYTLRLYPSSYPGSTVGGWTAQGGTGLGSYRYGSFKDNLVEVKAILGDGTERTFSLQDLDLIYGLEGITGIIYEITLKVMKQKNDFPFAAVFNNLLPLPELVKELENHNLPVWNITVLTPEFIALHQSATREKVLPEDKYLVNIVLSSPDEKQVDIAQTLIARAGGQLLSSEAAHHEWNNRFYTMRLKRLGPSLIASEVIVPLAKAAEFIGEVEHKFKGEFAFEGTFVGQDAITFLGLMPADERKLNFPLLYANSLIINDIATKLGGKIFALGMYFTDYAEQLLGNNLLKQIVKFKQETDPQGILNPGKILPPGLDKNSPLKMLNTAIKGATMGKSLLGGLTSLLGGNSAKDHIEEKAKGPFSGAVLAESYICAQCGFCRTNCTVFMPDPWESNSPRGKWYILNEYAKGNIDLDETAVTALFNCTTCKKCDLVCQTLLPNAHRWLEMRPAVNQAGFINTGLELVKDNVVNSGNFWGVPAETKSWITPEIKYEEEGEIAYWPGCWASIIMKNMPQNIARIMNKAGVPFVYLGADEGCCGLYHALGGYMEEFGAKVKANYENLKKRGVKKLLLSCPGCFATFTENYPEMAHHLGIDWDIETEHVTVFLNRLLQEGKLRFTKPINAKVTYHDSCHCGRWFNIYEEPRAILKAIPGIELIEMEHNREKGLCCGLVASFQSIPTVGYSGQKRINEATATGAEYIVTNCAGCGSQMNFTSNMLNANVKQKDITDLVAEAMGIEEIYDPTAAIASYMEAAIKLLTPACIMLKQKYHK</sequence>
<dbReference type="OrthoDB" id="9794954at2"/>
<dbReference type="InterPro" id="IPR036318">
    <property type="entry name" value="FAD-bd_PCMH-like_sf"/>
</dbReference>
<evidence type="ECO:0000256" key="7">
    <source>
        <dbReference type="ARBA" id="ARBA00023014"/>
    </source>
</evidence>
<keyword evidence="10" id="KW-1185">Reference proteome</keyword>
<dbReference type="InterPro" id="IPR016169">
    <property type="entry name" value="FAD-bd_PCMH_sub2"/>
</dbReference>
<dbReference type="InterPro" id="IPR016164">
    <property type="entry name" value="FAD-linked_Oxase-like_C"/>
</dbReference>
<accession>A0A1T4NF98</accession>
<keyword evidence="5" id="KW-0560">Oxidoreductase</keyword>
<evidence type="ECO:0000313" key="10">
    <source>
        <dbReference type="Proteomes" id="UP000189933"/>
    </source>
</evidence>
<dbReference type="Gene3D" id="3.30.465.10">
    <property type="match status" value="1"/>
</dbReference>
<dbReference type="Proteomes" id="UP000189933">
    <property type="component" value="Unassembled WGS sequence"/>
</dbReference>
<evidence type="ECO:0000256" key="6">
    <source>
        <dbReference type="ARBA" id="ARBA00023004"/>
    </source>
</evidence>
<dbReference type="Pfam" id="PF01565">
    <property type="entry name" value="FAD_binding_4"/>
    <property type="match status" value="1"/>
</dbReference>
<dbReference type="InterPro" id="IPR006094">
    <property type="entry name" value="Oxid_FAD_bind_N"/>
</dbReference>
<feature type="domain" description="FAD-binding PCMH-type" evidence="8">
    <location>
        <begin position="37"/>
        <end position="207"/>
    </location>
</feature>
<dbReference type="GO" id="GO:0016491">
    <property type="term" value="F:oxidoreductase activity"/>
    <property type="evidence" value="ECO:0007669"/>
    <property type="project" value="UniProtKB-KW"/>
</dbReference>
<dbReference type="Pfam" id="PF02754">
    <property type="entry name" value="CCG"/>
    <property type="match status" value="2"/>
</dbReference>
<dbReference type="SUPFAM" id="SSF55103">
    <property type="entry name" value="FAD-linked oxidases, C-terminal domain"/>
    <property type="match status" value="1"/>
</dbReference>
<keyword evidence="4" id="KW-0274">FAD</keyword>
<keyword evidence="1" id="KW-0004">4Fe-4S</keyword>
<dbReference type="SUPFAM" id="SSF56176">
    <property type="entry name" value="FAD-binding/transporter-associated domain-like"/>
    <property type="match status" value="1"/>
</dbReference>
<keyword evidence="6" id="KW-0408">Iron</keyword>
<dbReference type="EMBL" id="FUXM01000007">
    <property type="protein sequence ID" value="SJZ78021.1"/>
    <property type="molecule type" value="Genomic_DNA"/>
</dbReference>
<dbReference type="InterPro" id="IPR009051">
    <property type="entry name" value="Helical_ferredxn"/>
</dbReference>
<dbReference type="PROSITE" id="PS51387">
    <property type="entry name" value="FAD_PCMH"/>
    <property type="match status" value="1"/>
</dbReference>
<dbReference type="AlphaFoldDB" id="A0A1T4NF98"/>
<evidence type="ECO:0000256" key="2">
    <source>
        <dbReference type="ARBA" id="ARBA00022630"/>
    </source>
</evidence>
<dbReference type="PANTHER" id="PTHR43255:SF1">
    <property type="entry name" value="IRON-SULFUR-BINDING OXIDOREDUCTASE FADF-RELATED"/>
    <property type="match status" value="1"/>
</dbReference>
<proteinExistence type="predicted"/>
<organism evidence="9 10">
    <name type="scientific">Carboxydocella sporoproducens DSM 16521</name>
    <dbReference type="NCBI Taxonomy" id="1121270"/>
    <lineage>
        <taxon>Bacteria</taxon>
        <taxon>Bacillati</taxon>
        <taxon>Bacillota</taxon>
        <taxon>Clostridia</taxon>
        <taxon>Eubacteriales</taxon>
        <taxon>Clostridiales Family XVI. Incertae Sedis</taxon>
        <taxon>Carboxydocella</taxon>
    </lineage>
</organism>
<dbReference type="InterPro" id="IPR051460">
    <property type="entry name" value="HdrC_iron-sulfur_subunit"/>
</dbReference>
<dbReference type="InterPro" id="IPR004017">
    <property type="entry name" value="Cys_rich_dom"/>
</dbReference>
<dbReference type="GO" id="GO:0051539">
    <property type="term" value="F:4 iron, 4 sulfur cluster binding"/>
    <property type="evidence" value="ECO:0007669"/>
    <property type="project" value="UniProtKB-KW"/>
</dbReference>
<dbReference type="Pfam" id="PF02913">
    <property type="entry name" value="FAD-oxidase_C"/>
    <property type="match status" value="1"/>
</dbReference>
<dbReference type="InterPro" id="IPR004113">
    <property type="entry name" value="FAD-bd_oxidored_4_C"/>
</dbReference>
<evidence type="ECO:0000256" key="4">
    <source>
        <dbReference type="ARBA" id="ARBA00022827"/>
    </source>
</evidence>
<evidence type="ECO:0000256" key="3">
    <source>
        <dbReference type="ARBA" id="ARBA00022723"/>
    </source>
</evidence>
<evidence type="ECO:0000313" key="9">
    <source>
        <dbReference type="EMBL" id="SJZ78021.1"/>
    </source>
</evidence>
<keyword evidence="3" id="KW-0479">Metal-binding</keyword>
<evidence type="ECO:0000259" key="8">
    <source>
        <dbReference type="PROSITE" id="PS51387"/>
    </source>
</evidence>
<dbReference type="InterPro" id="IPR016166">
    <property type="entry name" value="FAD-bd_PCMH"/>
</dbReference>
<dbReference type="RefSeq" id="WP_078664982.1">
    <property type="nucleotide sequence ID" value="NZ_FUXM01000007.1"/>
</dbReference>
<keyword evidence="7" id="KW-0411">Iron-sulfur</keyword>
<dbReference type="PANTHER" id="PTHR43255">
    <property type="entry name" value="IRON-SULFUR-BINDING OXIDOREDUCTASE FADF-RELATED-RELATED"/>
    <property type="match status" value="1"/>
</dbReference>
<keyword evidence="2" id="KW-0285">Flavoprotein</keyword>
<gene>
    <name evidence="9" type="ORF">SAMN02745885_00883</name>
</gene>